<feature type="transmembrane region" description="Helical" evidence="2">
    <location>
        <begin position="111"/>
        <end position="130"/>
    </location>
</feature>
<organism evidence="3 4">
    <name type="scientific">Rubinisphaera brasiliensis (strain ATCC 49424 / DSM 5305 / JCM 21570 / IAM 15109 / NBRC 103401 / IFAM 1448)</name>
    <name type="common">Planctomyces brasiliensis</name>
    <dbReference type="NCBI Taxonomy" id="756272"/>
    <lineage>
        <taxon>Bacteria</taxon>
        <taxon>Pseudomonadati</taxon>
        <taxon>Planctomycetota</taxon>
        <taxon>Planctomycetia</taxon>
        <taxon>Planctomycetales</taxon>
        <taxon>Planctomycetaceae</taxon>
        <taxon>Rubinisphaera</taxon>
    </lineage>
</organism>
<feature type="compositionally biased region" description="Basic residues" evidence="1">
    <location>
        <begin position="600"/>
        <end position="618"/>
    </location>
</feature>
<feature type="transmembrane region" description="Helical" evidence="2">
    <location>
        <begin position="68"/>
        <end position="91"/>
    </location>
</feature>
<evidence type="ECO:0000256" key="2">
    <source>
        <dbReference type="SAM" id="Phobius"/>
    </source>
</evidence>
<feature type="region of interest" description="Disordered" evidence="1">
    <location>
        <begin position="1"/>
        <end position="37"/>
    </location>
</feature>
<gene>
    <name evidence="3" type="ordered locus">Plabr_4007</name>
</gene>
<keyword evidence="4" id="KW-1185">Reference proteome</keyword>
<keyword evidence="2" id="KW-0812">Transmembrane</keyword>
<feature type="compositionally biased region" description="Basic and acidic residues" evidence="1">
    <location>
        <begin position="388"/>
        <end position="435"/>
    </location>
</feature>
<dbReference type="RefSeq" id="WP_013630301.1">
    <property type="nucleotide sequence ID" value="NC_015174.1"/>
</dbReference>
<dbReference type="EMBL" id="CP002546">
    <property type="protein sequence ID" value="ADY61584.1"/>
    <property type="molecule type" value="Genomic_DNA"/>
</dbReference>
<dbReference type="KEGG" id="pbs:Plabr_4007"/>
<evidence type="ECO:0000313" key="4">
    <source>
        <dbReference type="Proteomes" id="UP000006860"/>
    </source>
</evidence>
<feature type="compositionally biased region" description="Polar residues" evidence="1">
    <location>
        <begin position="22"/>
        <end position="37"/>
    </location>
</feature>
<dbReference type="PANTHER" id="PTHR22175">
    <property type="entry name" value="SMALL ACIDIC PROTEIN-RELATED"/>
    <property type="match status" value="1"/>
</dbReference>
<feature type="transmembrane region" description="Helical" evidence="2">
    <location>
        <begin position="150"/>
        <end position="171"/>
    </location>
</feature>
<feature type="transmembrane region" description="Helical" evidence="2">
    <location>
        <begin position="211"/>
        <end position="231"/>
    </location>
</feature>
<sequence length="618" mass="67650">MSVKFAGARSVDDRRRRRIVSETEQGTPGEGTPSSSAGYLKLRRVEPDAEEPARAPIASLIPHRRWQIWLYCLGIPAIILLLHTACLLLPVATRTQIAEIVNWQDGHVWRFVRGVTLLGCAALCWLISWFRSASVRDFEGCFKSWYWSGWILLLVAIAAGTDAHLVAGLALKNGMQLSLVNFVTLAWLVPLASLMVEPVRCFTREMWHCRRSWIAFWACAASGMLYCWAQLQGPHTEGFVSAETLQVVASAASMLAPEFLLSALLSQVHHVMYVSSDPVPRRQSYVFRGIRIASSRVRHFATHATAGAASLITRFRSGWREGADERALRKSELRKAKAKRREEQAAAKQAAREQAAQSKSEEQETRAKAAEEKAAQKEAAKQAAQDGAARKKEEAARKKQEAAQRKIEREEAKKKAAAEKAAQREAAKREAEEKAAAAAAEKAAEREAVAAAAAAKKAAQEAARAEREKAAREEEEARQAQKTRTRKAAAARKKAAEVEEQSDLADWEQMLESESGAPAGKKAKPRIRVKSQAPAEPPAAPEPTTAPEPAAVVEQNVDTSSAAATAALSFEEAAAAVSEMAEDGGNDVIDPALLKGLSKKEKRKLRKMHRDQARKKAG</sequence>
<keyword evidence="2" id="KW-1133">Transmembrane helix</keyword>
<name>F0SFX7_RUBBR</name>
<dbReference type="PANTHER" id="PTHR22175:SF0">
    <property type="entry name" value="SMALL ACIDIC PROTEIN"/>
    <property type="match status" value="1"/>
</dbReference>
<feature type="compositionally biased region" description="Basic residues" evidence="1">
    <location>
        <begin position="481"/>
        <end position="493"/>
    </location>
</feature>
<feature type="compositionally biased region" description="Acidic residues" evidence="1">
    <location>
        <begin position="498"/>
        <end position="511"/>
    </location>
</feature>
<dbReference type="Proteomes" id="UP000006860">
    <property type="component" value="Chromosome"/>
</dbReference>
<protein>
    <submittedName>
        <fullName evidence="3">Uncharacterized protein</fullName>
    </submittedName>
</protein>
<feature type="compositionally biased region" description="Basic and acidic residues" evidence="1">
    <location>
        <begin position="359"/>
        <end position="380"/>
    </location>
</feature>
<feature type="compositionally biased region" description="Basic and acidic residues" evidence="1">
    <location>
        <begin position="463"/>
        <end position="479"/>
    </location>
</feature>
<reference evidence="4" key="1">
    <citation type="submission" date="2011-02" db="EMBL/GenBank/DDBJ databases">
        <title>The complete genome of Planctomyces brasiliensis DSM 5305.</title>
        <authorList>
            <person name="Lucas S."/>
            <person name="Copeland A."/>
            <person name="Lapidus A."/>
            <person name="Bruce D."/>
            <person name="Goodwin L."/>
            <person name="Pitluck S."/>
            <person name="Kyrpides N."/>
            <person name="Mavromatis K."/>
            <person name="Pagani I."/>
            <person name="Ivanova N."/>
            <person name="Ovchinnikova G."/>
            <person name="Lu M."/>
            <person name="Detter J.C."/>
            <person name="Han C."/>
            <person name="Land M."/>
            <person name="Hauser L."/>
            <person name="Markowitz V."/>
            <person name="Cheng J.-F."/>
            <person name="Hugenholtz P."/>
            <person name="Woyke T."/>
            <person name="Wu D."/>
            <person name="Tindall B."/>
            <person name="Pomrenke H.G."/>
            <person name="Brambilla E."/>
            <person name="Klenk H.-P."/>
            <person name="Eisen J.A."/>
        </authorList>
    </citation>
    <scope>NUCLEOTIDE SEQUENCE [LARGE SCALE GENOMIC DNA]</scope>
    <source>
        <strain evidence="4">ATCC 49424 / DSM 5305 / JCM 21570 / NBRC 103401 / IFAM 1448</strain>
    </source>
</reference>
<dbReference type="AlphaFoldDB" id="F0SFX7"/>
<feature type="compositionally biased region" description="Pro residues" evidence="1">
    <location>
        <begin position="535"/>
        <end position="546"/>
    </location>
</feature>
<feature type="region of interest" description="Disordered" evidence="1">
    <location>
        <begin position="323"/>
        <end position="561"/>
    </location>
</feature>
<dbReference type="InterPro" id="IPR026714">
    <property type="entry name" value="SMAP"/>
</dbReference>
<feature type="compositionally biased region" description="Low complexity" evidence="1">
    <location>
        <begin position="346"/>
        <end position="358"/>
    </location>
</feature>
<proteinExistence type="predicted"/>
<feature type="compositionally biased region" description="Low complexity" evidence="1">
    <location>
        <begin position="449"/>
        <end position="462"/>
    </location>
</feature>
<feature type="compositionally biased region" description="Basic and acidic residues" evidence="1">
    <location>
        <begin position="323"/>
        <end position="345"/>
    </location>
</feature>
<dbReference type="HOGENOM" id="CLU_442029_0_0_0"/>
<evidence type="ECO:0000256" key="1">
    <source>
        <dbReference type="SAM" id="MobiDB-lite"/>
    </source>
</evidence>
<dbReference type="OrthoDB" id="209157at2"/>
<feature type="transmembrane region" description="Helical" evidence="2">
    <location>
        <begin position="177"/>
        <end position="199"/>
    </location>
</feature>
<feature type="region of interest" description="Disordered" evidence="1">
    <location>
        <begin position="574"/>
        <end position="618"/>
    </location>
</feature>
<evidence type="ECO:0000313" key="3">
    <source>
        <dbReference type="EMBL" id="ADY61584.1"/>
    </source>
</evidence>
<keyword evidence="2" id="KW-0472">Membrane</keyword>
<accession>F0SFX7</accession>